<protein>
    <submittedName>
        <fullName evidence="2">Uncharacterized protein</fullName>
    </submittedName>
</protein>
<keyword evidence="1" id="KW-1133">Transmembrane helix</keyword>
<evidence type="ECO:0000313" key="2">
    <source>
        <dbReference type="EMBL" id="KAG6384806.1"/>
    </source>
</evidence>
<feature type="transmembrane region" description="Helical" evidence="1">
    <location>
        <begin position="118"/>
        <end position="141"/>
    </location>
</feature>
<sequence>MASPPARVDPNNVQDSLDSTMPWIGMYIAAASAVCTLSMAADAFIGFRSKKYWLPCKYFSLNAFSLTLLAVAMKLPVDLTSLETTSKEKQTRISSLVLMSTAMSNFMTSLGSMDNNEILLNMAALGILVITIAGNICIHLVQMRSFQYMLYVLLPQQVTSAVIMLLFLVMLCCMSLMIPGAKRYIDLKYNEMHKSVSNRQVEWGRFSRDELENMVKGYWVMAATSSPQFVLARSAISSISGLLCVFTALFLVQAWFVKYGSSMDTDSTNNTGPIVSTVFLTSDYGWSVNWILIIQSLGVAMGTIAPLLRWFAASWFKIYEMERTSLGDELMVENYWTWRLVEWRDRLIPFQVQNRVSKKLLRDAVGFVLNFCIGVQILFVSAGKLVIFLSARFGSSVLRVGRSESSDGTQVDFRQYVLLLEGEPQLPTKVLENICNEADRLIKTGEKKQPKNLIQLLKRSSKFDGVGRFDSSQVPSLHSQEPPNCWSLPVVTLTTISVALLNVADDKAKQLLASVSEGLSIVKLIEETLDRSGELENIRKAAVVVWDGVELYKRWDETDLKSTRVRGTTQKETLQNLSNMAEKIVTDFTAQTRDILMQNPVNWPDRVIAANSMYRIAQTILVGLGEGEHHDGDELFEGVSMTISDILAACLTNLVQVITLNCHKNNIKEREESMRRAAILLGESKEIFEILQQRELPSLDEEKAAKIDEWMASIALDNENPLASASASSSDTSTAML</sequence>
<evidence type="ECO:0000256" key="1">
    <source>
        <dbReference type="SAM" id="Phobius"/>
    </source>
</evidence>
<feature type="transmembrane region" description="Helical" evidence="1">
    <location>
        <begin position="52"/>
        <end position="73"/>
    </location>
</feature>
<comment type="caution">
    <text evidence="2">The sequence shown here is derived from an EMBL/GenBank/DDBJ whole genome shotgun (WGS) entry which is preliminary data.</text>
</comment>
<gene>
    <name evidence="2" type="ORF">SASPL_153625</name>
</gene>
<dbReference type="PANTHER" id="PTHR35307:SF3">
    <property type="entry name" value="DUF4220 DOMAIN-CONTAINING PROTEIN"/>
    <property type="match status" value="1"/>
</dbReference>
<dbReference type="EMBL" id="PNBA02000022">
    <property type="protein sequence ID" value="KAG6384806.1"/>
    <property type="molecule type" value="Genomic_DNA"/>
</dbReference>
<feature type="transmembrane region" description="Helical" evidence="1">
    <location>
        <begin position="364"/>
        <end position="389"/>
    </location>
</feature>
<name>A0A8X8YXR4_SALSN</name>
<feature type="transmembrane region" description="Helical" evidence="1">
    <location>
        <begin position="235"/>
        <end position="256"/>
    </location>
</feature>
<dbReference type="OrthoDB" id="1915303at2759"/>
<feature type="transmembrane region" description="Helical" evidence="1">
    <location>
        <begin position="290"/>
        <end position="312"/>
    </location>
</feature>
<dbReference type="AlphaFoldDB" id="A0A8X8YXR4"/>
<feature type="transmembrane region" description="Helical" evidence="1">
    <location>
        <begin position="161"/>
        <end position="178"/>
    </location>
</feature>
<proteinExistence type="predicted"/>
<evidence type="ECO:0000313" key="3">
    <source>
        <dbReference type="Proteomes" id="UP000298416"/>
    </source>
</evidence>
<keyword evidence="1" id="KW-0472">Membrane</keyword>
<feature type="transmembrane region" description="Helical" evidence="1">
    <location>
        <begin position="93"/>
        <end position="111"/>
    </location>
</feature>
<dbReference type="PANTHER" id="PTHR35307">
    <property type="entry name" value="PROTEIN, PUTATIVE-RELATED"/>
    <property type="match status" value="1"/>
</dbReference>
<accession>A0A8X8YXR4</accession>
<keyword evidence="1" id="KW-0812">Transmembrane</keyword>
<keyword evidence="3" id="KW-1185">Reference proteome</keyword>
<organism evidence="2">
    <name type="scientific">Salvia splendens</name>
    <name type="common">Scarlet sage</name>
    <dbReference type="NCBI Taxonomy" id="180675"/>
    <lineage>
        <taxon>Eukaryota</taxon>
        <taxon>Viridiplantae</taxon>
        <taxon>Streptophyta</taxon>
        <taxon>Embryophyta</taxon>
        <taxon>Tracheophyta</taxon>
        <taxon>Spermatophyta</taxon>
        <taxon>Magnoliopsida</taxon>
        <taxon>eudicotyledons</taxon>
        <taxon>Gunneridae</taxon>
        <taxon>Pentapetalae</taxon>
        <taxon>asterids</taxon>
        <taxon>lamiids</taxon>
        <taxon>Lamiales</taxon>
        <taxon>Lamiaceae</taxon>
        <taxon>Nepetoideae</taxon>
        <taxon>Mentheae</taxon>
        <taxon>Salviinae</taxon>
        <taxon>Salvia</taxon>
        <taxon>Salvia subgen. Calosphace</taxon>
        <taxon>core Calosphace</taxon>
    </lineage>
</organism>
<reference evidence="2" key="2">
    <citation type="submission" date="2020-08" db="EMBL/GenBank/DDBJ databases">
        <title>Plant Genome Project.</title>
        <authorList>
            <person name="Zhang R.-G."/>
        </authorList>
    </citation>
    <scope>NUCLEOTIDE SEQUENCE</scope>
    <source>
        <strain evidence="2">Huo1</strain>
        <tissue evidence="2">Leaf</tissue>
    </source>
</reference>
<dbReference type="Proteomes" id="UP000298416">
    <property type="component" value="Unassembled WGS sequence"/>
</dbReference>
<feature type="transmembrane region" description="Helical" evidence="1">
    <location>
        <begin position="20"/>
        <end position="40"/>
    </location>
</feature>
<reference evidence="2" key="1">
    <citation type="submission" date="2018-01" db="EMBL/GenBank/DDBJ databases">
        <authorList>
            <person name="Mao J.F."/>
        </authorList>
    </citation>
    <scope>NUCLEOTIDE SEQUENCE</scope>
    <source>
        <strain evidence="2">Huo1</strain>
        <tissue evidence="2">Leaf</tissue>
    </source>
</reference>